<keyword evidence="8" id="KW-1185">Reference proteome</keyword>
<dbReference type="GO" id="GO:0009055">
    <property type="term" value="F:electron transfer activity"/>
    <property type="evidence" value="ECO:0007669"/>
    <property type="project" value="InterPro"/>
</dbReference>
<dbReference type="RefSeq" id="WP_062627463.1">
    <property type="nucleotide sequence ID" value="NZ_AP018738.1"/>
</dbReference>
<dbReference type="STRING" id="1188319.OYT1_02356"/>
<evidence type="ECO:0000256" key="4">
    <source>
        <dbReference type="PROSITE-ProRule" id="PRU00433"/>
    </source>
</evidence>
<dbReference type="KEGG" id="fam:OYT1_ch1545"/>
<feature type="chain" id="PRO_5017419873" description="Cytochrome c domain-containing protein" evidence="5">
    <location>
        <begin position="19"/>
        <end position="101"/>
    </location>
</feature>
<dbReference type="PROSITE" id="PS51007">
    <property type="entry name" value="CYTC"/>
    <property type="match status" value="1"/>
</dbReference>
<dbReference type="SUPFAM" id="SSF46626">
    <property type="entry name" value="Cytochrome c"/>
    <property type="match status" value="1"/>
</dbReference>
<organism evidence="7 8">
    <name type="scientific">Ferriphaselus amnicola</name>
    <dbReference type="NCBI Taxonomy" id="1188319"/>
    <lineage>
        <taxon>Bacteria</taxon>
        <taxon>Pseudomonadati</taxon>
        <taxon>Pseudomonadota</taxon>
        <taxon>Betaproteobacteria</taxon>
        <taxon>Nitrosomonadales</taxon>
        <taxon>Gallionellaceae</taxon>
        <taxon>Ferriphaselus</taxon>
    </lineage>
</organism>
<name>A0A2Z6GC07_9PROT</name>
<dbReference type="InterPro" id="IPR036909">
    <property type="entry name" value="Cyt_c-like_dom_sf"/>
</dbReference>
<feature type="domain" description="Cytochrome c" evidence="6">
    <location>
        <begin position="24"/>
        <end position="98"/>
    </location>
</feature>
<evidence type="ECO:0000313" key="7">
    <source>
        <dbReference type="EMBL" id="BBE51093.1"/>
    </source>
</evidence>
<dbReference type="EMBL" id="AP018738">
    <property type="protein sequence ID" value="BBE51093.1"/>
    <property type="molecule type" value="Genomic_DNA"/>
</dbReference>
<protein>
    <recommendedName>
        <fullName evidence="6">Cytochrome c domain-containing protein</fullName>
    </recommendedName>
</protein>
<reference evidence="7 8" key="1">
    <citation type="submission" date="2018-06" db="EMBL/GenBank/DDBJ databases">
        <title>OYT1 Genome Sequencing.</title>
        <authorList>
            <person name="Kato S."/>
            <person name="Itoh T."/>
            <person name="Ohkuma M."/>
        </authorList>
    </citation>
    <scope>NUCLEOTIDE SEQUENCE [LARGE SCALE GENOMIC DNA]</scope>
    <source>
        <strain evidence="7 8">OYT1</strain>
    </source>
</reference>
<evidence type="ECO:0000256" key="5">
    <source>
        <dbReference type="SAM" id="SignalP"/>
    </source>
</evidence>
<dbReference type="OrthoDB" id="9796294at2"/>
<keyword evidence="3 4" id="KW-0408">Iron</keyword>
<dbReference type="Pfam" id="PF13442">
    <property type="entry name" value="Cytochrome_CBB3"/>
    <property type="match status" value="1"/>
</dbReference>
<evidence type="ECO:0000256" key="2">
    <source>
        <dbReference type="ARBA" id="ARBA00022723"/>
    </source>
</evidence>
<keyword evidence="5" id="KW-0732">Signal</keyword>
<dbReference type="GO" id="GO:0020037">
    <property type="term" value="F:heme binding"/>
    <property type="evidence" value="ECO:0007669"/>
    <property type="project" value="InterPro"/>
</dbReference>
<evidence type="ECO:0000259" key="6">
    <source>
        <dbReference type="PROSITE" id="PS51007"/>
    </source>
</evidence>
<sequence length="101" mass="10866">MRLLTALMFMALASTAIANPFPNGNADTGKKLFDKNKCSSCHVAMLGGDGSAIFTRPNRKVGTAQQMLTQMEACSAAAGITLSADDKQHLGAYLNRYYNFK</sequence>
<dbReference type="Gene3D" id="1.10.760.10">
    <property type="entry name" value="Cytochrome c-like domain"/>
    <property type="match status" value="1"/>
</dbReference>
<accession>A0A2Z6GC07</accession>
<dbReference type="Proteomes" id="UP000033070">
    <property type="component" value="Chromosome"/>
</dbReference>
<dbReference type="InterPro" id="IPR009056">
    <property type="entry name" value="Cyt_c-like_dom"/>
</dbReference>
<dbReference type="GO" id="GO:0046872">
    <property type="term" value="F:metal ion binding"/>
    <property type="evidence" value="ECO:0007669"/>
    <property type="project" value="UniProtKB-KW"/>
</dbReference>
<evidence type="ECO:0000256" key="1">
    <source>
        <dbReference type="ARBA" id="ARBA00022617"/>
    </source>
</evidence>
<gene>
    <name evidence="7" type="ORF">OYT1_ch1545</name>
</gene>
<keyword evidence="2 4" id="KW-0479">Metal-binding</keyword>
<proteinExistence type="predicted"/>
<evidence type="ECO:0000313" key="8">
    <source>
        <dbReference type="Proteomes" id="UP000033070"/>
    </source>
</evidence>
<evidence type="ECO:0000256" key="3">
    <source>
        <dbReference type="ARBA" id="ARBA00023004"/>
    </source>
</evidence>
<dbReference type="AlphaFoldDB" id="A0A2Z6GC07"/>
<keyword evidence="1 4" id="KW-0349">Heme</keyword>
<feature type="signal peptide" evidence="5">
    <location>
        <begin position="1"/>
        <end position="18"/>
    </location>
</feature>